<organism evidence="1 2">
    <name type="scientific">Agrobacterium vitis</name>
    <name type="common">Rhizobium vitis</name>
    <dbReference type="NCBI Taxonomy" id="373"/>
    <lineage>
        <taxon>Bacteria</taxon>
        <taxon>Pseudomonadati</taxon>
        <taxon>Pseudomonadota</taxon>
        <taxon>Alphaproteobacteria</taxon>
        <taxon>Hyphomicrobiales</taxon>
        <taxon>Rhizobiaceae</taxon>
        <taxon>Rhizobium/Agrobacterium group</taxon>
        <taxon>Agrobacterium</taxon>
    </lineage>
</organism>
<dbReference type="EMBL" id="QUSG01000002">
    <property type="protein sequence ID" value="KAA3529948.1"/>
    <property type="molecule type" value="Genomic_DNA"/>
</dbReference>
<protein>
    <submittedName>
        <fullName evidence="1">Acetoacetate decarboxylase</fullName>
    </submittedName>
</protein>
<dbReference type="GeneID" id="60680508"/>
<dbReference type="AlphaFoldDB" id="A0A109CUT5"/>
<dbReference type="SUPFAM" id="SSF160104">
    <property type="entry name" value="Acetoacetate decarboxylase-like"/>
    <property type="match status" value="1"/>
</dbReference>
<dbReference type="Gene3D" id="2.40.400.10">
    <property type="entry name" value="Acetoacetate decarboxylase-like"/>
    <property type="match status" value="1"/>
</dbReference>
<dbReference type="RefSeq" id="WP_060717230.1">
    <property type="nucleotide sequence ID" value="NZ_CP055266.1"/>
</dbReference>
<proteinExistence type="predicted"/>
<gene>
    <name evidence="1" type="ORF">DXT89_04075</name>
</gene>
<dbReference type="GO" id="GO:0016829">
    <property type="term" value="F:lyase activity"/>
    <property type="evidence" value="ECO:0007669"/>
    <property type="project" value="InterPro"/>
</dbReference>
<dbReference type="OrthoDB" id="47893at2"/>
<name>A0A109CUT5_AGRVI</name>
<dbReference type="Proteomes" id="UP000436911">
    <property type="component" value="Unassembled WGS sequence"/>
</dbReference>
<reference evidence="1 2" key="1">
    <citation type="submission" date="2018-08" db="EMBL/GenBank/DDBJ databases">
        <title>Genome sequencing of Agrobacterium vitis strain ICMP 10754.</title>
        <authorList>
            <person name="Visnovsky S.B."/>
            <person name="Pitman A.R."/>
        </authorList>
    </citation>
    <scope>NUCLEOTIDE SEQUENCE [LARGE SCALE GENOMIC DNA]</scope>
    <source>
        <strain evidence="1 2">ICMP 10754</strain>
    </source>
</reference>
<comment type="caution">
    <text evidence="1">The sequence shown here is derived from an EMBL/GenBank/DDBJ whole genome shotgun (WGS) entry which is preliminary data.</text>
</comment>
<sequence>MSFTLNPAFRYRMPLSFGPAPGPRQKPGGGMWAADETGRMNAEWMAVTYRTLPEKLEALLPPGMELRGEPLVTVSCAWFKNLYWLAGRGYGIVVVDFPVTYRGKTETLEGTFCPVLWEGAPDAIMTGRDELGFPKMFADIPEIDHDKQEGTAACSASWMGFKFFDIALTDLVEAGNEPALPGADNGPSMYYKYVPRTSPGGREGADIAYVTTAAAPPGTDGRVSNINFDGFDFKRWTAKGSVAWHRATFEQLPLSAHVVNGMADLDILEITKVQMVAFSGPGIAVSVNSMRAVDPS</sequence>
<evidence type="ECO:0000313" key="1">
    <source>
        <dbReference type="EMBL" id="KAA3529948.1"/>
    </source>
</evidence>
<dbReference type="Pfam" id="PF06314">
    <property type="entry name" value="ADC"/>
    <property type="match status" value="1"/>
</dbReference>
<dbReference type="InterPro" id="IPR010451">
    <property type="entry name" value="Acetoacetate_decarboxylase"/>
</dbReference>
<dbReference type="InterPro" id="IPR023375">
    <property type="entry name" value="ADC_dom_sf"/>
</dbReference>
<evidence type="ECO:0000313" key="2">
    <source>
        <dbReference type="Proteomes" id="UP000436911"/>
    </source>
</evidence>
<accession>A0A109CUT5</accession>